<accession>A0ABQ2HIE4</accession>
<proteinExistence type="predicted"/>
<comment type="caution">
    <text evidence="2">The sequence shown here is derived from an EMBL/GenBank/DDBJ whole genome shotgun (WGS) entry which is preliminary data.</text>
</comment>
<dbReference type="Proteomes" id="UP000632339">
    <property type="component" value="Unassembled WGS sequence"/>
</dbReference>
<feature type="domain" description="DUF2281" evidence="1">
    <location>
        <begin position="53"/>
        <end position="83"/>
    </location>
</feature>
<gene>
    <name evidence="2" type="ORF">GCM10010967_08780</name>
</gene>
<evidence type="ECO:0000259" key="1">
    <source>
        <dbReference type="Pfam" id="PF10047"/>
    </source>
</evidence>
<reference evidence="3" key="1">
    <citation type="journal article" date="2019" name="Int. J. Syst. Evol. Microbiol.">
        <title>The Global Catalogue of Microorganisms (GCM) 10K type strain sequencing project: providing services to taxonomists for standard genome sequencing and annotation.</title>
        <authorList>
            <consortium name="The Broad Institute Genomics Platform"/>
            <consortium name="The Broad Institute Genome Sequencing Center for Infectious Disease"/>
            <person name="Wu L."/>
            <person name="Ma J."/>
        </authorList>
    </citation>
    <scope>NUCLEOTIDE SEQUENCE [LARGE SCALE GENOMIC DNA]</scope>
    <source>
        <strain evidence="3">CGMCC 1.6375</strain>
    </source>
</reference>
<dbReference type="EMBL" id="BMLI01000001">
    <property type="protein sequence ID" value="GGM79306.1"/>
    <property type="molecule type" value="Genomic_DNA"/>
</dbReference>
<protein>
    <recommendedName>
        <fullName evidence="1">DUF2281 domain-containing protein</fullName>
    </recommendedName>
</protein>
<name>A0ABQ2HIE4_9BACT</name>
<evidence type="ECO:0000313" key="3">
    <source>
        <dbReference type="Proteomes" id="UP000632339"/>
    </source>
</evidence>
<sequence>MLLFLNLNKAKNATIMDTTVKGIYENGKVTLVGKPPVQVRTEVTITFPDQDIKPMKKRKAGILTGKVWMADDFDEPLDDLKEYM</sequence>
<evidence type="ECO:0000313" key="2">
    <source>
        <dbReference type="EMBL" id="GGM79306.1"/>
    </source>
</evidence>
<dbReference type="InterPro" id="IPR018739">
    <property type="entry name" value="DUF2281"/>
</dbReference>
<dbReference type="Pfam" id="PF10047">
    <property type="entry name" value="DUF2281"/>
    <property type="match status" value="1"/>
</dbReference>
<organism evidence="2 3">
    <name type="scientific">Dyadobacter beijingensis</name>
    <dbReference type="NCBI Taxonomy" id="365489"/>
    <lineage>
        <taxon>Bacteria</taxon>
        <taxon>Pseudomonadati</taxon>
        <taxon>Bacteroidota</taxon>
        <taxon>Cytophagia</taxon>
        <taxon>Cytophagales</taxon>
        <taxon>Spirosomataceae</taxon>
        <taxon>Dyadobacter</taxon>
    </lineage>
</organism>
<keyword evidence="3" id="KW-1185">Reference proteome</keyword>